<dbReference type="InParanoid" id="A0A0V0QZK5"/>
<reference evidence="3 4" key="1">
    <citation type="journal article" date="2015" name="Sci. Rep.">
        <title>Genome of the facultative scuticociliatosis pathogen Pseudocohnilembus persalinus provides insight into its virulence through horizontal gene transfer.</title>
        <authorList>
            <person name="Xiong J."/>
            <person name="Wang G."/>
            <person name="Cheng J."/>
            <person name="Tian M."/>
            <person name="Pan X."/>
            <person name="Warren A."/>
            <person name="Jiang C."/>
            <person name="Yuan D."/>
            <person name="Miao W."/>
        </authorList>
    </citation>
    <scope>NUCLEOTIDE SEQUENCE [LARGE SCALE GENOMIC DNA]</scope>
    <source>
        <strain evidence="3">36N120E</strain>
    </source>
</reference>
<dbReference type="FunFam" id="3.40.309.10:FF:000009">
    <property type="entry name" value="Aldehyde dehydrogenase A"/>
    <property type="match status" value="1"/>
</dbReference>
<accession>A0A0V0QZK5</accession>
<dbReference type="EMBL" id="LDAU01000081">
    <property type="protein sequence ID" value="KRX07731.1"/>
    <property type="molecule type" value="Genomic_DNA"/>
</dbReference>
<dbReference type="OMA" id="NWYGFNV"/>
<dbReference type="InterPro" id="IPR047110">
    <property type="entry name" value="GABD/Sad-like"/>
</dbReference>
<feature type="domain" description="Aldehyde dehydrogenase" evidence="2">
    <location>
        <begin position="8"/>
        <end position="462"/>
    </location>
</feature>
<dbReference type="Pfam" id="PF00171">
    <property type="entry name" value="Aldedh"/>
    <property type="match status" value="1"/>
</dbReference>
<sequence>MSHQLKSSVRKIASRNPYTGELFSEIPYISDAKLEHKIQLSGEAFKKYKTLSFKERSHKLHCLAHHIEKDVKFYSELIAQELGKPIGQCEGEVKKSIEHCKFYGKNLERFLKTDRVATEARNSGVMYQPLGSIYLMVPFNFPFWLTFKSGVPMLAAGNTVLMRGSDSTPTVGDEIEKLFKKAGFDNNEFLSIHSKHDQLDKILANKHVQGVSFTGSTNTGRNIAKSAGKNLKKAVMELGGSDPFIVSFDADLDLAVDQAIKSRLANCGQVCISAKRFIIHSQVYEQFKEKLIEKLESYVVMGDPLDPKTTVGPMARHDLKEQIHEQVEKAKQQGANLLYQHPMPENSPSQNFYPPAVLEVENIDNILFQEETFGPVFALIKVDSDSQAIEIANSSEYGLGGAIFSKDAKKAEKMALQIETGSIFINEMAKTDSRLPSGGIKSSGFGRECSSFGIKEFVNVKSFSYK</sequence>
<evidence type="ECO:0000256" key="1">
    <source>
        <dbReference type="ARBA" id="ARBA00023002"/>
    </source>
</evidence>
<gene>
    <name evidence="3" type="ORF">PPERSA_05794</name>
</gene>
<evidence type="ECO:0000313" key="4">
    <source>
        <dbReference type="Proteomes" id="UP000054937"/>
    </source>
</evidence>
<dbReference type="InterPro" id="IPR016163">
    <property type="entry name" value="Ald_DH_C"/>
</dbReference>
<dbReference type="OrthoDB" id="310895at2759"/>
<dbReference type="InterPro" id="IPR016161">
    <property type="entry name" value="Ald_DH/histidinol_DH"/>
</dbReference>
<dbReference type="Gene3D" id="3.40.309.10">
    <property type="entry name" value="Aldehyde Dehydrogenase, Chain A, domain 2"/>
    <property type="match status" value="1"/>
</dbReference>
<dbReference type="Gene3D" id="3.40.605.10">
    <property type="entry name" value="Aldehyde Dehydrogenase, Chain A, domain 1"/>
    <property type="match status" value="1"/>
</dbReference>
<evidence type="ECO:0000259" key="2">
    <source>
        <dbReference type="Pfam" id="PF00171"/>
    </source>
</evidence>
<dbReference type="GO" id="GO:0004777">
    <property type="term" value="F:succinate-semialdehyde dehydrogenase (NAD+) activity"/>
    <property type="evidence" value="ECO:0007669"/>
    <property type="project" value="TreeGrafter"/>
</dbReference>
<proteinExistence type="predicted"/>
<keyword evidence="4" id="KW-1185">Reference proteome</keyword>
<keyword evidence="1" id="KW-0560">Oxidoreductase</keyword>
<dbReference type="Proteomes" id="UP000054937">
    <property type="component" value="Unassembled WGS sequence"/>
</dbReference>
<dbReference type="InterPro" id="IPR015590">
    <property type="entry name" value="Aldehyde_DH_dom"/>
</dbReference>
<dbReference type="PANTHER" id="PTHR43217">
    <property type="entry name" value="SUCCINATE SEMIALDEHYDE DEHYDROGENASE [NAD(P)+] SAD"/>
    <property type="match status" value="1"/>
</dbReference>
<comment type="caution">
    <text evidence="3">The sequence shown here is derived from an EMBL/GenBank/DDBJ whole genome shotgun (WGS) entry which is preliminary data.</text>
</comment>
<dbReference type="AlphaFoldDB" id="A0A0V0QZK5"/>
<organism evidence="3 4">
    <name type="scientific">Pseudocohnilembus persalinus</name>
    <name type="common">Ciliate</name>
    <dbReference type="NCBI Taxonomy" id="266149"/>
    <lineage>
        <taxon>Eukaryota</taxon>
        <taxon>Sar</taxon>
        <taxon>Alveolata</taxon>
        <taxon>Ciliophora</taxon>
        <taxon>Intramacronucleata</taxon>
        <taxon>Oligohymenophorea</taxon>
        <taxon>Scuticociliatia</taxon>
        <taxon>Philasterida</taxon>
        <taxon>Pseudocohnilembidae</taxon>
        <taxon>Pseudocohnilembus</taxon>
    </lineage>
</organism>
<dbReference type="SUPFAM" id="SSF53720">
    <property type="entry name" value="ALDH-like"/>
    <property type="match status" value="1"/>
</dbReference>
<name>A0A0V0QZK5_PSEPJ</name>
<protein>
    <submittedName>
        <fullName evidence="3">Aldehyde/histidinol dehydrogenase</fullName>
    </submittedName>
</protein>
<evidence type="ECO:0000313" key="3">
    <source>
        <dbReference type="EMBL" id="KRX07731.1"/>
    </source>
</evidence>
<dbReference type="PANTHER" id="PTHR43217:SF1">
    <property type="entry name" value="SUCCINATE SEMIALDEHYDE DEHYDROGENASE [NAD(P)+] SAD"/>
    <property type="match status" value="1"/>
</dbReference>
<dbReference type="InterPro" id="IPR016162">
    <property type="entry name" value="Ald_DH_N"/>
</dbReference>